<evidence type="ECO:0000259" key="1">
    <source>
        <dbReference type="Pfam" id="PF24088"/>
    </source>
</evidence>
<dbReference type="AlphaFoldDB" id="A0A5C5RF08"/>
<feature type="domain" description="DUF7373" evidence="1">
    <location>
        <begin position="2"/>
        <end position="183"/>
    </location>
</feature>
<sequence length="345" mass="35183">MIAENVTAPWDVDSTMSKKVPGTTATALIGPSQLSATAGGITFFTAAQLDAFATVPFQAGFATVASDNSTVLRIGLLRFADAAAAQRASDVLAGVAGSGAAPIPAGVTTASGARMVRRTTSGSGATATTDVTLVAPRDGQLAVVGVQVRVADDKAALTLAGKALDKQYADAAGYRPTPVVSLAGTVSGPSVPMDNDGIMSRTLASTRTADSLGAKLGLSPGFGLGDGWRTFKASVVESPGKTEDVLRMRDYGFDLIGNTDNSQVYRLGDATKARAFLDEAVVPPKVSDIALPGVDNAVGRCAKVSSTRYRCAVIHGRYLAVVSAPTLTQAQQAASASLSIMRSVK</sequence>
<name>A0A5C5RF08_9ACTN</name>
<evidence type="ECO:0000313" key="3">
    <source>
        <dbReference type="EMBL" id="TWS20681.1"/>
    </source>
</evidence>
<accession>A0A5C5RF08</accession>
<comment type="caution">
    <text evidence="3">The sequence shown here is derived from an EMBL/GenBank/DDBJ whole genome shotgun (WGS) entry which is preliminary data.</text>
</comment>
<protein>
    <submittedName>
        <fullName evidence="3">Uncharacterized protein</fullName>
    </submittedName>
</protein>
<dbReference type="Proteomes" id="UP000317291">
    <property type="component" value="Unassembled WGS sequence"/>
</dbReference>
<dbReference type="Pfam" id="PF24088">
    <property type="entry name" value="DUF7373"/>
    <property type="match status" value="1"/>
</dbReference>
<dbReference type="OrthoDB" id="4398318at2"/>
<evidence type="ECO:0000259" key="2">
    <source>
        <dbReference type="Pfam" id="PF24092"/>
    </source>
</evidence>
<evidence type="ECO:0000313" key="4">
    <source>
        <dbReference type="Proteomes" id="UP000317291"/>
    </source>
</evidence>
<reference evidence="3 4" key="1">
    <citation type="submission" date="2019-06" db="EMBL/GenBank/DDBJ databases">
        <title>Tsukamurella conjunctivitidis sp. nov., Tsukamurella assacharolytica sp. nov. and Tsukamurella sputae sp. nov. isolated from patients with conjunctivitis, bacteraemia (lymphoma) and respiratory infection (sputum) in Hong Kong.</title>
        <authorList>
            <person name="Teng J.L.L."/>
            <person name="Lee H.H."/>
            <person name="Fong J.Y.H."/>
            <person name="Fok K.M.N."/>
            <person name="Lau S.K.P."/>
            <person name="Woo P.C.Y."/>
        </authorList>
    </citation>
    <scope>NUCLEOTIDE SEQUENCE [LARGE SCALE GENOMIC DNA]</scope>
    <source>
        <strain evidence="3 4">HKU71</strain>
    </source>
</reference>
<keyword evidence="4" id="KW-1185">Reference proteome</keyword>
<gene>
    <name evidence="3" type="ORF">FK529_04895</name>
</gene>
<proteinExistence type="predicted"/>
<dbReference type="Pfam" id="PF24092">
    <property type="entry name" value="DUF7373_C"/>
    <property type="match status" value="1"/>
</dbReference>
<dbReference type="InterPro" id="IPR055797">
    <property type="entry name" value="DUF7373"/>
</dbReference>
<feature type="domain" description="DUF7373" evidence="2">
    <location>
        <begin position="242"/>
        <end position="340"/>
    </location>
</feature>
<organism evidence="3 4">
    <name type="scientific">Tsukamurella asaccharolytica</name>
    <dbReference type="NCBI Taxonomy" id="2592067"/>
    <lineage>
        <taxon>Bacteria</taxon>
        <taxon>Bacillati</taxon>
        <taxon>Actinomycetota</taxon>
        <taxon>Actinomycetes</taxon>
        <taxon>Mycobacteriales</taxon>
        <taxon>Tsukamurellaceae</taxon>
        <taxon>Tsukamurella</taxon>
    </lineage>
</organism>
<dbReference type="InterPro" id="IPR056463">
    <property type="entry name" value="DUF7373_C"/>
</dbReference>
<dbReference type="EMBL" id="VIGW01000002">
    <property type="protein sequence ID" value="TWS20681.1"/>
    <property type="molecule type" value="Genomic_DNA"/>
</dbReference>